<feature type="region of interest" description="Disordered" evidence="1">
    <location>
        <begin position="1"/>
        <end position="24"/>
    </location>
</feature>
<accession>D3DXZ6</accession>
<gene>
    <name evidence="2" type="ordered locus">Rmet_6560</name>
</gene>
<evidence type="ECO:0000313" key="3">
    <source>
        <dbReference type="Proteomes" id="UP000002429"/>
    </source>
</evidence>
<evidence type="ECO:0000313" key="2">
    <source>
        <dbReference type="EMBL" id="ADC45166.1"/>
    </source>
</evidence>
<evidence type="ECO:0000256" key="1">
    <source>
        <dbReference type="SAM" id="MobiDB-lite"/>
    </source>
</evidence>
<proteinExistence type="predicted"/>
<dbReference type="STRING" id="266264.Rmet_6560"/>
<dbReference type="HOGENOM" id="CLU_2651865_0_0_4"/>
<protein>
    <submittedName>
        <fullName evidence="2">Uncharacterized protein</fullName>
    </submittedName>
</protein>
<dbReference type="KEGG" id="rme:Rmet_6560"/>
<keyword evidence="3" id="KW-1185">Reference proteome</keyword>
<dbReference type="EMBL" id="CP000352">
    <property type="protein sequence ID" value="ADC45166.1"/>
    <property type="molecule type" value="Genomic_DNA"/>
</dbReference>
<organism evidence="2 3">
    <name type="scientific">Cupriavidus metallidurans (strain ATCC 43123 / DSM 2839 / NBRC 102507 / CH34)</name>
    <name type="common">Ralstonia metallidurans</name>
    <dbReference type="NCBI Taxonomy" id="266264"/>
    <lineage>
        <taxon>Bacteria</taxon>
        <taxon>Pseudomonadati</taxon>
        <taxon>Pseudomonadota</taxon>
        <taxon>Betaproteobacteria</taxon>
        <taxon>Burkholderiales</taxon>
        <taxon>Burkholderiaceae</taxon>
        <taxon>Cupriavidus</taxon>
    </lineage>
</organism>
<dbReference type="Proteomes" id="UP000002429">
    <property type="component" value="Chromosome"/>
</dbReference>
<reference evidence="3" key="1">
    <citation type="journal article" date="2010" name="PLoS ONE">
        <title>The complete genome sequence of Cupriavidus metallidurans strain CH34, a master survivalist in harsh and anthropogenic environments.</title>
        <authorList>
            <person name="Janssen P.J."/>
            <person name="Van Houdt R."/>
            <person name="Moors H."/>
            <person name="Monsieurs P."/>
            <person name="Morin N."/>
            <person name="Michaux A."/>
            <person name="Benotmane M.A."/>
            <person name="Leys N."/>
            <person name="Vallaeys T."/>
            <person name="Lapidus A."/>
            <person name="Monchy S."/>
            <person name="Medigue C."/>
            <person name="Taghavi S."/>
            <person name="McCorkle S."/>
            <person name="Dunn J."/>
            <person name="van der Lelie D."/>
            <person name="Mergeay M."/>
        </authorList>
    </citation>
    <scope>NUCLEOTIDE SEQUENCE [LARGE SCALE GENOMIC DNA]</scope>
    <source>
        <strain evidence="3">ATCC 43123 / DSM 2839 / NBRC 102507 / CH34</strain>
    </source>
</reference>
<name>D3DXZ6_CUPMC</name>
<dbReference type="AlphaFoldDB" id="D3DXZ6"/>
<sequence length="76" mass="8238">MSKRTASGRSKNSAPSHNSTLSRNWTEVQAIEGVRIEKAVTSYQIIPGVTGIRSRNASSWRLFAPAKQSGLAPRLA</sequence>